<dbReference type="Pfam" id="PF00158">
    <property type="entry name" value="Sigma54_activat"/>
    <property type="match status" value="1"/>
</dbReference>
<keyword evidence="7" id="KW-0175">Coiled coil</keyword>
<dbReference type="Proteomes" id="UP001139011">
    <property type="component" value="Unassembled WGS sequence"/>
</dbReference>
<keyword evidence="1" id="KW-0547">Nucleotide-binding</keyword>
<reference evidence="11" key="1">
    <citation type="submission" date="2021-09" db="EMBL/GenBank/DDBJ databases">
        <title>Genome analysis of Fictibacillus sp. KIGAM418 isolated from marine sediment.</title>
        <authorList>
            <person name="Seo M.-J."/>
            <person name="Cho E.-S."/>
            <person name="Hwang C.Y."/>
        </authorList>
    </citation>
    <scope>NUCLEOTIDE SEQUENCE</scope>
    <source>
        <strain evidence="11">KIGAM418</strain>
    </source>
</reference>
<comment type="caution">
    <text evidence="11">The sequence shown here is derived from an EMBL/GenBank/DDBJ whole genome shotgun (WGS) entry which is preliminary data.</text>
</comment>
<keyword evidence="3" id="KW-0067">ATP-binding</keyword>
<dbReference type="PANTHER" id="PTHR32071:SF57">
    <property type="entry name" value="C4-DICARBOXYLATE TRANSPORT TRANSCRIPTIONAL REGULATORY PROTEIN DCTD"/>
    <property type="match status" value="1"/>
</dbReference>
<evidence type="ECO:0000313" key="12">
    <source>
        <dbReference type="Proteomes" id="UP001139011"/>
    </source>
</evidence>
<dbReference type="InterPro" id="IPR027417">
    <property type="entry name" value="P-loop_NTPase"/>
</dbReference>
<name>A0A9X2BH34_9BACL</name>
<evidence type="ECO:0000259" key="10">
    <source>
        <dbReference type="PROSITE" id="PS50113"/>
    </source>
</evidence>
<evidence type="ECO:0000256" key="3">
    <source>
        <dbReference type="ARBA" id="ARBA00022840"/>
    </source>
</evidence>
<dbReference type="FunFam" id="3.40.50.300:FF:000006">
    <property type="entry name" value="DNA-binding transcriptional regulator NtrC"/>
    <property type="match status" value="1"/>
</dbReference>
<keyword evidence="2" id="KW-0058">Aromatic hydrocarbons catabolism</keyword>
<dbReference type="InterPro" id="IPR058031">
    <property type="entry name" value="AAA_lid_NorR"/>
</dbReference>
<evidence type="ECO:0000256" key="5">
    <source>
        <dbReference type="ARBA" id="ARBA00023163"/>
    </source>
</evidence>
<dbReference type="SMART" id="SM00382">
    <property type="entry name" value="AAA"/>
    <property type="match status" value="1"/>
</dbReference>
<evidence type="ECO:0000313" key="11">
    <source>
        <dbReference type="EMBL" id="MCK6258927.1"/>
    </source>
</evidence>
<proteinExistence type="predicted"/>
<dbReference type="Gene3D" id="3.30.450.20">
    <property type="entry name" value="PAS domain"/>
    <property type="match status" value="1"/>
</dbReference>
<dbReference type="GO" id="GO:0006355">
    <property type="term" value="P:regulation of DNA-templated transcription"/>
    <property type="evidence" value="ECO:0007669"/>
    <property type="project" value="InterPro"/>
</dbReference>
<dbReference type="PANTHER" id="PTHR32071">
    <property type="entry name" value="TRANSCRIPTIONAL REGULATORY PROTEIN"/>
    <property type="match status" value="1"/>
</dbReference>
<dbReference type="SUPFAM" id="SSF55785">
    <property type="entry name" value="PYP-like sensor domain (PAS domain)"/>
    <property type="match status" value="1"/>
</dbReference>
<evidence type="ECO:0000256" key="4">
    <source>
        <dbReference type="ARBA" id="ARBA00023015"/>
    </source>
</evidence>
<evidence type="ECO:0000256" key="6">
    <source>
        <dbReference type="ARBA" id="ARBA00029500"/>
    </source>
</evidence>
<feature type="domain" description="Sigma-54 factor interaction" evidence="8">
    <location>
        <begin position="152"/>
        <end position="381"/>
    </location>
</feature>
<dbReference type="RefSeq" id="WP_248254156.1">
    <property type="nucleotide sequence ID" value="NZ_JAIWJX010000002.1"/>
</dbReference>
<dbReference type="PROSITE" id="PS50112">
    <property type="entry name" value="PAS"/>
    <property type="match status" value="1"/>
</dbReference>
<dbReference type="PROSITE" id="PS50113">
    <property type="entry name" value="PAC"/>
    <property type="match status" value="1"/>
</dbReference>
<dbReference type="InterPro" id="IPR025944">
    <property type="entry name" value="Sigma_54_int_dom_CS"/>
</dbReference>
<dbReference type="InterPro" id="IPR000700">
    <property type="entry name" value="PAS-assoc_C"/>
</dbReference>
<dbReference type="Pfam" id="PF25601">
    <property type="entry name" value="AAA_lid_14"/>
    <property type="match status" value="1"/>
</dbReference>
<feature type="coiled-coil region" evidence="7">
    <location>
        <begin position="111"/>
        <end position="145"/>
    </location>
</feature>
<gene>
    <name evidence="11" type="ORF">LCY76_20355</name>
</gene>
<evidence type="ECO:0000256" key="1">
    <source>
        <dbReference type="ARBA" id="ARBA00022741"/>
    </source>
</evidence>
<keyword evidence="5" id="KW-0804">Transcription</keyword>
<dbReference type="Pfam" id="PF18024">
    <property type="entry name" value="HTH_50"/>
    <property type="match status" value="1"/>
</dbReference>
<dbReference type="AlphaFoldDB" id="A0A9X2BH34"/>
<dbReference type="CDD" id="cd00130">
    <property type="entry name" value="PAS"/>
    <property type="match status" value="1"/>
</dbReference>
<dbReference type="EMBL" id="JAIWJX010000002">
    <property type="protein sequence ID" value="MCK6258927.1"/>
    <property type="molecule type" value="Genomic_DNA"/>
</dbReference>
<dbReference type="InterPro" id="IPR009057">
    <property type="entry name" value="Homeodomain-like_sf"/>
</dbReference>
<dbReference type="Pfam" id="PF13426">
    <property type="entry name" value="PAS_9"/>
    <property type="match status" value="1"/>
</dbReference>
<dbReference type="InterPro" id="IPR003593">
    <property type="entry name" value="AAA+_ATPase"/>
</dbReference>
<dbReference type="NCBIfam" id="TIGR00229">
    <property type="entry name" value="sensory_box"/>
    <property type="match status" value="1"/>
</dbReference>
<dbReference type="PROSITE" id="PS00688">
    <property type="entry name" value="SIGMA54_INTERACT_3"/>
    <property type="match status" value="1"/>
</dbReference>
<feature type="domain" description="PAS" evidence="9">
    <location>
        <begin position="8"/>
        <end position="58"/>
    </location>
</feature>
<dbReference type="GO" id="GO:0003677">
    <property type="term" value="F:DNA binding"/>
    <property type="evidence" value="ECO:0007669"/>
    <property type="project" value="UniProtKB-KW"/>
</dbReference>
<accession>A0A9X2BH34</accession>
<dbReference type="InterPro" id="IPR035965">
    <property type="entry name" value="PAS-like_dom_sf"/>
</dbReference>
<dbReference type="GO" id="GO:0005524">
    <property type="term" value="F:ATP binding"/>
    <property type="evidence" value="ECO:0007669"/>
    <property type="project" value="UniProtKB-KW"/>
</dbReference>
<dbReference type="InterPro" id="IPR002078">
    <property type="entry name" value="Sigma_54_int"/>
</dbReference>
<dbReference type="Gene3D" id="3.40.50.300">
    <property type="entry name" value="P-loop containing nucleotide triphosphate hydrolases"/>
    <property type="match status" value="1"/>
</dbReference>
<organism evidence="11 12">
    <name type="scientific">Fictibacillus marinisediminis</name>
    <dbReference type="NCBI Taxonomy" id="2878389"/>
    <lineage>
        <taxon>Bacteria</taxon>
        <taxon>Bacillati</taxon>
        <taxon>Bacillota</taxon>
        <taxon>Bacilli</taxon>
        <taxon>Bacillales</taxon>
        <taxon>Fictibacillaceae</taxon>
        <taxon>Fictibacillus</taxon>
    </lineage>
</organism>
<dbReference type="InterPro" id="IPR025662">
    <property type="entry name" value="Sigma_54_int_dom_ATP-bd_1"/>
</dbReference>
<dbReference type="PROSITE" id="PS50045">
    <property type="entry name" value="SIGMA54_INTERACT_4"/>
    <property type="match status" value="1"/>
</dbReference>
<evidence type="ECO:0000259" key="9">
    <source>
        <dbReference type="PROSITE" id="PS50112"/>
    </source>
</evidence>
<sequence>MTDQRELLELEIEGIINESGENIIVTDSEGFILRAVKNSEEMYGISSEELVGTSVRELEQKKIFNPSVTLRVIQQKKPVTFMQKTGTGKIIMTRGVPIFNEENEIKRIISFSHDMTEIEELKSEYEKLQLKMMRYENEIEQLRGREIVPSDVVINSKTMQTVWGLVHKVAKSDATVVLQGESGVGKTVFAKALHNGSDRKDKPMIEVNCGAIPESLFESEMFGYEAGAFTGAASKGKMGLIELADQGTLFLDEVGELPLAIQVKLLKVLQEKKVTRMGSTKSRTVNFRLVAATNRDLQAMVKTGTFRDDLFYRLNVVPISIPPLRDRKEEIHQLTETFLDKFNEKYDTDKTMHPSALKAFWQYDWPGNVRELENLMERLVVTLENKTILPDHLPFTQKVEEDGVPEYDAQSSSLQEALEHVERNWLLRACRDCKSTYEMADYLGLSQPTVVRRLKKYNIDSKTNHRF</sequence>
<dbReference type="InterPro" id="IPR000014">
    <property type="entry name" value="PAS"/>
</dbReference>
<feature type="domain" description="PAC" evidence="10">
    <location>
        <begin position="75"/>
        <end position="127"/>
    </location>
</feature>
<protein>
    <recommendedName>
        <fullName evidence="6">HTH-type transcriptional regulatory protein TyrR</fullName>
    </recommendedName>
</protein>
<dbReference type="PROSITE" id="PS00675">
    <property type="entry name" value="SIGMA54_INTERACT_1"/>
    <property type="match status" value="1"/>
</dbReference>
<dbReference type="SUPFAM" id="SSF52540">
    <property type="entry name" value="P-loop containing nucleoside triphosphate hydrolases"/>
    <property type="match status" value="1"/>
</dbReference>
<keyword evidence="4" id="KW-0805">Transcription regulation</keyword>
<dbReference type="Gene3D" id="1.10.8.60">
    <property type="match status" value="1"/>
</dbReference>
<dbReference type="CDD" id="cd00009">
    <property type="entry name" value="AAA"/>
    <property type="match status" value="1"/>
</dbReference>
<evidence type="ECO:0000259" key="8">
    <source>
        <dbReference type="PROSITE" id="PS50045"/>
    </source>
</evidence>
<dbReference type="Gene3D" id="1.10.10.60">
    <property type="entry name" value="Homeodomain-like"/>
    <property type="match status" value="1"/>
</dbReference>
<evidence type="ECO:0000256" key="7">
    <source>
        <dbReference type="SAM" id="Coils"/>
    </source>
</evidence>
<dbReference type="SUPFAM" id="SSF46689">
    <property type="entry name" value="Homeodomain-like"/>
    <property type="match status" value="1"/>
</dbReference>
<evidence type="ECO:0000256" key="2">
    <source>
        <dbReference type="ARBA" id="ARBA00022797"/>
    </source>
</evidence>
<dbReference type="InterPro" id="IPR030828">
    <property type="entry name" value="HTH_TyrR"/>
</dbReference>
<keyword evidence="12" id="KW-1185">Reference proteome</keyword>